<feature type="transmembrane region" description="Helical" evidence="1">
    <location>
        <begin position="67"/>
        <end position="89"/>
    </location>
</feature>
<organism evidence="2 3">
    <name type="scientific">Spizellomyces punctatus (strain DAOM BR117)</name>
    <dbReference type="NCBI Taxonomy" id="645134"/>
    <lineage>
        <taxon>Eukaryota</taxon>
        <taxon>Fungi</taxon>
        <taxon>Fungi incertae sedis</taxon>
        <taxon>Chytridiomycota</taxon>
        <taxon>Chytridiomycota incertae sedis</taxon>
        <taxon>Chytridiomycetes</taxon>
        <taxon>Spizellomycetales</taxon>
        <taxon>Spizellomycetaceae</taxon>
        <taxon>Spizellomyces</taxon>
    </lineage>
</organism>
<dbReference type="AlphaFoldDB" id="A0A0L0HH56"/>
<dbReference type="Proteomes" id="UP000053201">
    <property type="component" value="Unassembled WGS sequence"/>
</dbReference>
<dbReference type="EMBL" id="KQ257456">
    <property type="protein sequence ID" value="KND00448.1"/>
    <property type="molecule type" value="Genomic_DNA"/>
</dbReference>
<dbReference type="GeneID" id="27688196"/>
<keyword evidence="1" id="KW-0812">Transmembrane</keyword>
<accession>A0A0L0HH56</accession>
<feature type="transmembrane region" description="Helical" evidence="1">
    <location>
        <begin position="6"/>
        <end position="25"/>
    </location>
</feature>
<gene>
    <name evidence="2" type="ORF">SPPG_04766</name>
</gene>
<evidence type="ECO:0000313" key="2">
    <source>
        <dbReference type="EMBL" id="KND00448.1"/>
    </source>
</evidence>
<evidence type="ECO:0000313" key="3">
    <source>
        <dbReference type="Proteomes" id="UP000053201"/>
    </source>
</evidence>
<dbReference type="VEuPathDB" id="FungiDB:SPPG_04766"/>
<reference evidence="2 3" key="1">
    <citation type="submission" date="2009-08" db="EMBL/GenBank/DDBJ databases">
        <title>The Genome Sequence of Spizellomyces punctatus strain DAOM BR117.</title>
        <authorList>
            <consortium name="The Broad Institute Genome Sequencing Platform"/>
            <person name="Russ C."/>
            <person name="Cuomo C."/>
            <person name="Shea T."/>
            <person name="Young S.K."/>
            <person name="Zeng Q."/>
            <person name="Koehrsen M."/>
            <person name="Haas B."/>
            <person name="Borodovsky M."/>
            <person name="Guigo R."/>
            <person name="Alvarado L."/>
            <person name="Berlin A."/>
            <person name="Bochicchio J."/>
            <person name="Borenstein D."/>
            <person name="Chapman S."/>
            <person name="Chen Z."/>
            <person name="Engels R."/>
            <person name="Freedman E."/>
            <person name="Gellesch M."/>
            <person name="Goldberg J."/>
            <person name="Griggs A."/>
            <person name="Gujja S."/>
            <person name="Heiman D."/>
            <person name="Hepburn T."/>
            <person name="Howarth C."/>
            <person name="Jen D."/>
            <person name="Larson L."/>
            <person name="Lewis B."/>
            <person name="Mehta T."/>
            <person name="Park D."/>
            <person name="Pearson M."/>
            <person name="Roberts A."/>
            <person name="Saif S."/>
            <person name="Shenoy N."/>
            <person name="Sisk P."/>
            <person name="Stolte C."/>
            <person name="Sykes S."/>
            <person name="Thomson T."/>
            <person name="Walk T."/>
            <person name="White J."/>
            <person name="Yandava C."/>
            <person name="Burger G."/>
            <person name="Gray M.W."/>
            <person name="Holland P.W.H."/>
            <person name="King N."/>
            <person name="Lang F.B.F."/>
            <person name="Roger A.J."/>
            <person name="Ruiz-Trillo I."/>
            <person name="Lander E."/>
            <person name="Nusbaum C."/>
        </authorList>
    </citation>
    <scope>NUCLEOTIDE SEQUENCE [LARGE SCALE GENOMIC DNA]</scope>
    <source>
        <strain evidence="2 3">DAOM BR117</strain>
    </source>
</reference>
<proteinExistence type="predicted"/>
<feature type="transmembrane region" description="Helical" evidence="1">
    <location>
        <begin position="95"/>
        <end position="120"/>
    </location>
</feature>
<dbReference type="RefSeq" id="XP_016608487.1">
    <property type="nucleotide sequence ID" value="XM_016752998.1"/>
</dbReference>
<dbReference type="InParanoid" id="A0A0L0HH56"/>
<keyword evidence="1" id="KW-0472">Membrane</keyword>
<sequence length="350" mass="38891">MADQKTPSAAFLGVTTAIESVAFLFQTYHMILAIRVAWFENHVVPPSTDSPSQTTQVDRGGTWFDRIIAIIMILLWLYGGFNIALALLSGRDGQLAFQFCVATVDTVFFSGGSIYLWLVVRRFGVVYGAVRVGINPKWFKAFEILTICCMTLSAGPVVLFDWVAVFQRHDIPEWQPDGSSTNGVVLTFIYNTFVLLVDCAVSLILYVTLKKAVAELRDVMKPGIQPWNDPSSALKPALSKEMVQVEQQPATMSILSPPLRTKHHNLSNVSMLRSTGVGVTWLVSISIVGAILAIVDNLLIQDQLSLAHGVLLHLAWTTPIWHARFAWIYLASVKDLVKEMSNRHPQSYKD</sequence>
<dbReference type="OrthoDB" id="2115731at2759"/>
<feature type="transmembrane region" description="Helical" evidence="1">
    <location>
        <begin position="279"/>
        <end position="300"/>
    </location>
</feature>
<feature type="transmembrane region" description="Helical" evidence="1">
    <location>
        <begin position="184"/>
        <end position="207"/>
    </location>
</feature>
<keyword evidence="3" id="KW-1185">Reference proteome</keyword>
<keyword evidence="1" id="KW-1133">Transmembrane helix</keyword>
<name>A0A0L0HH56_SPIPD</name>
<feature type="transmembrane region" description="Helical" evidence="1">
    <location>
        <begin position="141"/>
        <end position="164"/>
    </location>
</feature>
<protein>
    <submittedName>
        <fullName evidence="2">Uncharacterized protein</fullName>
    </submittedName>
</protein>
<feature type="transmembrane region" description="Helical" evidence="1">
    <location>
        <begin position="306"/>
        <end position="330"/>
    </location>
</feature>
<evidence type="ECO:0000256" key="1">
    <source>
        <dbReference type="SAM" id="Phobius"/>
    </source>
</evidence>